<dbReference type="EMBL" id="RQJX01000017">
    <property type="protein sequence ID" value="RQN02790.1"/>
    <property type="molecule type" value="Genomic_DNA"/>
</dbReference>
<gene>
    <name evidence="7" type="ORF">EHW97_12190</name>
</gene>
<evidence type="ECO:0000259" key="6">
    <source>
        <dbReference type="PROSITE" id="PS50977"/>
    </source>
</evidence>
<evidence type="ECO:0000256" key="2">
    <source>
        <dbReference type="ARBA" id="ARBA00023125"/>
    </source>
</evidence>
<keyword evidence="3" id="KW-0804">Transcription</keyword>
<evidence type="ECO:0000256" key="4">
    <source>
        <dbReference type="PROSITE-ProRule" id="PRU00335"/>
    </source>
</evidence>
<dbReference type="GO" id="GO:0003700">
    <property type="term" value="F:DNA-binding transcription factor activity"/>
    <property type="evidence" value="ECO:0007669"/>
    <property type="project" value="TreeGrafter"/>
</dbReference>
<comment type="caution">
    <text evidence="7">The sequence shown here is derived from an EMBL/GenBank/DDBJ whole genome shotgun (WGS) entry which is preliminary data.</text>
</comment>
<dbReference type="RefSeq" id="WP_124237450.1">
    <property type="nucleotide sequence ID" value="NZ_JBHUFI010000014.1"/>
</dbReference>
<dbReference type="GO" id="GO:0045892">
    <property type="term" value="P:negative regulation of DNA-templated transcription"/>
    <property type="evidence" value="ECO:0007669"/>
    <property type="project" value="InterPro"/>
</dbReference>
<dbReference type="InterPro" id="IPR009057">
    <property type="entry name" value="Homeodomain-like_sf"/>
</dbReference>
<dbReference type="SUPFAM" id="SSF48498">
    <property type="entry name" value="Tetracyclin repressor-like, C-terminal domain"/>
    <property type="match status" value="1"/>
</dbReference>
<dbReference type="PRINTS" id="PR00455">
    <property type="entry name" value="HTHTETR"/>
</dbReference>
<dbReference type="PANTHER" id="PTHR30055">
    <property type="entry name" value="HTH-TYPE TRANSCRIPTIONAL REGULATOR RUTR"/>
    <property type="match status" value="1"/>
</dbReference>
<evidence type="ECO:0000256" key="5">
    <source>
        <dbReference type="SAM" id="MobiDB-lite"/>
    </source>
</evidence>
<feature type="region of interest" description="Disordered" evidence="5">
    <location>
        <begin position="1"/>
        <end position="30"/>
    </location>
</feature>
<evidence type="ECO:0000313" key="8">
    <source>
        <dbReference type="Proteomes" id="UP000275225"/>
    </source>
</evidence>
<dbReference type="Pfam" id="PF00440">
    <property type="entry name" value="TetR_N"/>
    <property type="match status" value="1"/>
</dbReference>
<protein>
    <submittedName>
        <fullName evidence="7">TetR/AcrR family transcriptional regulator</fullName>
    </submittedName>
</protein>
<dbReference type="InterPro" id="IPR036271">
    <property type="entry name" value="Tet_transcr_reg_TetR-rel_C_sf"/>
</dbReference>
<proteinExistence type="predicted"/>
<dbReference type="InterPro" id="IPR004111">
    <property type="entry name" value="Repressor_TetR_C"/>
</dbReference>
<dbReference type="InterPro" id="IPR001647">
    <property type="entry name" value="HTH_TetR"/>
</dbReference>
<dbReference type="AlphaFoldDB" id="A0A3N6W5K2"/>
<dbReference type="OrthoDB" id="329481at2"/>
<dbReference type="Pfam" id="PF02909">
    <property type="entry name" value="TetR_C_1"/>
    <property type="match status" value="1"/>
</dbReference>
<name>A0A3N6W5K2_9ACTN</name>
<keyword evidence="8" id="KW-1185">Reference proteome</keyword>
<feature type="DNA-binding region" description="H-T-H motif" evidence="4">
    <location>
        <begin position="54"/>
        <end position="73"/>
    </location>
</feature>
<dbReference type="Proteomes" id="UP000275225">
    <property type="component" value="Unassembled WGS sequence"/>
</dbReference>
<dbReference type="GO" id="GO:0000976">
    <property type="term" value="F:transcription cis-regulatory region binding"/>
    <property type="evidence" value="ECO:0007669"/>
    <property type="project" value="TreeGrafter"/>
</dbReference>
<dbReference type="InterPro" id="IPR050109">
    <property type="entry name" value="HTH-type_TetR-like_transc_reg"/>
</dbReference>
<reference evidence="7 8" key="1">
    <citation type="submission" date="2018-11" db="EMBL/GenBank/DDBJ databases">
        <authorList>
            <person name="Li F."/>
        </authorList>
    </citation>
    <scope>NUCLEOTIDE SEQUENCE [LARGE SCALE GENOMIC DNA]</scope>
    <source>
        <strain evidence="7 8">YS17T</strain>
    </source>
</reference>
<dbReference type="SUPFAM" id="SSF46689">
    <property type="entry name" value="Homeodomain-like"/>
    <property type="match status" value="1"/>
</dbReference>
<keyword evidence="2 4" id="KW-0238">DNA-binding</keyword>
<dbReference type="PANTHER" id="PTHR30055:SF234">
    <property type="entry name" value="HTH-TYPE TRANSCRIPTIONAL REGULATOR BETI"/>
    <property type="match status" value="1"/>
</dbReference>
<sequence length="270" mass="29279">MTDHEADDQLSPTLRRLWGRQPEGRRGPKAGLSVDRILGAAVAIADAEGLAAVSMARVAQELGYSSMALYRHVGSKDELLALMSDRFVGEPPPLVPGEDWRQGLARWTRAQIEQIVARSWVLDLPLSAMYPGPNRLRWFDAGMGCLRDVALPGEDKLAILGLLAEYVLGESRVQVESDRAAIQHVREASGVAPEVPDSELDATAVAEANIYSDFETQLRTLADPEDFPHLFTALTGAPQAPSADAEDSVTFGLRIVLDGIAAYIEDHAAR</sequence>
<dbReference type="Gene3D" id="1.10.10.60">
    <property type="entry name" value="Homeodomain-like"/>
    <property type="match status" value="1"/>
</dbReference>
<dbReference type="Gene3D" id="1.10.357.10">
    <property type="entry name" value="Tetracycline Repressor, domain 2"/>
    <property type="match status" value="1"/>
</dbReference>
<evidence type="ECO:0000256" key="1">
    <source>
        <dbReference type="ARBA" id="ARBA00023015"/>
    </source>
</evidence>
<organism evidence="7 8">
    <name type="scientific">Aeromicrobium camelliae</name>
    <dbReference type="NCBI Taxonomy" id="1538144"/>
    <lineage>
        <taxon>Bacteria</taxon>
        <taxon>Bacillati</taxon>
        <taxon>Actinomycetota</taxon>
        <taxon>Actinomycetes</taxon>
        <taxon>Propionibacteriales</taxon>
        <taxon>Nocardioidaceae</taxon>
        <taxon>Aeromicrobium</taxon>
    </lineage>
</organism>
<evidence type="ECO:0000256" key="3">
    <source>
        <dbReference type="ARBA" id="ARBA00023163"/>
    </source>
</evidence>
<dbReference type="PROSITE" id="PS50977">
    <property type="entry name" value="HTH_TETR_2"/>
    <property type="match status" value="1"/>
</dbReference>
<keyword evidence="1" id="KW-0805">Transcription regulation</keyword>
<evidence type="ECO:0000313" key="7">
    <source>
        <dbReference type="EMBL" id="RQN02790.1"/>
    </source>
</evidence>
<feature type="domain" description="HTH tetR-type" evidence="6">
    <location>
        <begin position="31"/>
        <end position="91"/>
    </location>
</feature>
<accession>A0A3N6W5K2</accession>